<feature type="transmembrane region" description="Helical" evidence="1">
    <location>
        <begin position="105"/>
        <end position="130"/>
    </location>
</feature>
<keyword evidence="1" id="KW-0812">Transmembrane</keyword>
<dbReference type="GO" id="GO:0016020">
    <property type="term" value="C:membrane"/>
    <property type="evidence" value="ECO:0007669"/>
    <property type="project" value="InterPro"/>
</dbReference>
<proteinExistence type="predicted"/>
<reference evidence="2 3" key="1">
    <citation type="submission" date="2017-10" db="EMBL/GenBank/DDBJ databases">
        <title>Novel microbial diversity and functional potential in the marine mammal oral microbiome.</title>
        <authorList>
            <person name="Dudek N.K."/>
            <person name="Sun C.L."/>
            <person name="Burstein D."/>
            <person name="Kantor R.S."/>
            <person name="Aliaga Goltsman D.S."/>
            <person name="Bik E.M."/>
            <person name="Thomas B.C."/>
            <person name="Banfield J.F."/>
            <person name="Relman D.A."/>
        </authorList>
    </citation>
    <scope>NUCLEOTIDE SEQUENCE [LARGE SCALE GENOMIC DNA]</scope>
    <source>
        <strain evidence="2">DOLZORAL124_49_17</strain>
    </source>
</reference>
<keyword evidence="1" id="KW-1133">Transmembrane helix</keyword>
<dbReference type="EMBL" id="PDPS01000020">
    <property type="protein sequence ID" value="PID59054.1"/>
    <property type="molecule type" value="Genomic_DNA"/>
</dbReference>
<comment type="caution">
    <text evidence="2">The sequence shown here is derived from an EMBL/GenBank/DDBJ whole genome shotgun (WGS) entry which is preliminary data.</text>
</comment>
<name>A0A2G6EAG8_9BACT</name>
<organism evidence="2 3">
    <name type="scientific">candidate division KSB3 bacterium</name>
    <dbReference type="NCBI Taxonomy" id="2044937"/>
    <lineage>
        <taxon>Bacteria</taxon>
        <taxon>candidate division KSB3</taxon>
    </lineage>
</organism>
<keyword evidence="1" id="KW-0472">Membrane</keyword>
<evidence type="ECO:0008006" key="4">
    <source>
        <dbReference type="Google" id="ProtNLM"/>
    </source>
</evidence>
<feature type="transmembrane region" description="Helical" evidence="1">
    <location>
        <begin position="168"/>
        <end position="192"/>
    </location>
</feature>
<protein>
    <recommendedName>
        <fullName evidence="4">YggT family protein</fullName>
    </recommendedName>
</protein>
<feature type="transmembrane region" description="Helical" evidence="1">
    <location>
        <begin position="73"/>
        <end position="93"/>
    </location>
</feature>
<dbReference type="AlphaFoldDB" id="A0A2G6EAG8"/>
<evidence type="ECO:0000313" key="3">
    <source>
        <dbReference type="Proteomes" id="UP000229740"/>
    </source>
</evidence>
<gene>
    <name evidence="2" type="ORF">CSB45_01205</name>
</gene>
<feature type="transmembrane region" description="Helical" evidence="1">
    <location>
        <begin position="7"/>
        <end position="31"/>
    </location>
</feature>
<sequence>MNLLSGLAVILDLLLELYLWIVFAAVLLSWIPLAPQHPTARKINYFLRRVTDPLFSFFRKYVPLSRYTAPFDITPLFAIVAIYFVRIVVVQSLKNGNPVAHLMQALFYILHVLLGVYLWIVLIAAIQAAMQCFFPRQPLAHMRIPLIGRLTAPVLDRLRTLFRSALHIHFQGCPQALDLAPFLLLVLVYLLMRYI</sequence>
<dbReference type="InterPro" id="IPR003425">
    <property type="entry name" value="CCB3/YggT"/>
</dbReference>
<evidence type="ECO:0000256" key="1">
    <source>
        <dbReference type="SAM" id="Phobius"/>
    </source>
</evidence>
<accession>A0A2G6EAG8</accession>
<dbReference type="Pfam" id="PF02325">
    <property type="entry name" value="CCB3_YggT"/>
    <property type="match status" value="1"/>
</dbReference>
<dbReference type="Proteomes" id="UP000229740">
    <property type="component" value="Unassembled WGS sequence"/>
</dbReference>
<evidence type="ECO:0000313" key="2">
    <source>
        <dbReference type="EMBL" id="PID59054.1"/>
    </source>
</evidence>